<dbReference type="Pfam" id="PF25539">
    <property type="entry name" value="Bestrophin_2"/>
    <property type="match status" value="1"/>
</dbReference>
<keyword evidence="3 8" id="KW-0812">Transmembrane</keyword>
<comment type="subcellular location">
    <subcellularLocation>
        <location evidence="1">Membrane</location>
        <topology evidence="1">Multi-pass membrane protein</topology>
    </subcellularLocation>
</comment>
<dbReference type="GO" id="GO:0016020">
    <property type="term" value="C:membrane"/>
    <property type="evidence" value="ECO:0007669"/>
    <property type="project" value="UniProtKB-SubCell"/>
</dbReference>
<dbReference type="EMBL" id="CAUJNA010001090">
    <property type="protein sequence ID" value="CAJ1384180.1"/>
    <property type="molecule type" value="Genomic_DNA"/>
</dbReference>
<evidence type="ECO:0000313" key="9">
    <source>
        <dbReference type="EMBL" id="CAJ1384180.1"/>
    </source>
</evidence>
<dbReference type="Proteomes" id="UP001178507">
    <property type="component" value="Unassembled WGS sequence"/>
</dbReference>
<feature type="compositionally biased region" description="Basic and acidic residues" evidence="7">
    <location>
        <begin position="395"/>
        <end position="404"/>
    </location>
</feature>
<feature type="region of interest" description="Disordered" evidence="7">
    <location>
        <begin position="373"/>
        <end position="417"/>
    </location>
</feature>
<feature type="transmembrane region" description="Helical" evidence="8">
    <location>
        <begin position="84"/>
        <end position="101"/>
    </location>
</feature>
<evidence type="ECO:0000256" key="4">
    <source>
        <dbReference type="ARBA" id="ARBA00022989"/>
    </source>
</evidence>
<dbReference type="GO" id="GO:0005254">
    <property type="term" value="F:chloride channel activity"/>
    <property type="evidence" value="ECO:0007669"/>
    <property type="project" value="InterPro"/>
</dbReference>
<evidence type="ECO:0000256" key="3">
    <source>
        <dbReference type="ARBA" id="ARBA00022692"/>
    </source>
</evidence>
<keyword evidence="5" id="KW-0406">Ion transport</keyword>
<evidence type="ECO:0000313" key="10">
    <source>
        <dbReference type="Proteomes" id="UP001178507"/>
    </source>
</evidence>
<proteinExistence type="predicted"/>
<protein>
    <submittedName>
        <fullName evidence="9">Uncharacterized protein</fullName>
    </submittedName>
</protein>
<reference evidence="9" key="1">
    <citation type="submission" date="2023-08" db="EMBL/GenBank/DDBJ databases">
        <authorList>
            <person name="Chen Y."/>
            <person name="Shah S."/>
            <person name="Dougan E. K."/>
            <person name="Thang M."/>
            <person name="Chan C."/>
        </authorList>
    </citation>
    <scope>NUCLEOTIDE SEQUENCE</scope>
</reference>
<dbReference type="InterPro" id="IPR044669">
    <property type="entry name" value="YneE/VCCN1/2-like"/>
</dbReference>
<comment type="caution">
    <text evidence="9">The sequence shown here is derived from an EMBL/GenBank/DDBJ whole genome shotgun (WGS) entry which is preliminary data.</text>
</comment>
<name>A0AA36MSK3_9DINO</name>
<evidence type="ECO:0000256" key="7">
    <source>
        <dbReference type="SAM" id="MobiDB-lite"/>
    </source>
</evidence>
<feature type="transmembrane region" description="Helical" evidence="8">
    <location>
        <begin position="34"/>
        <end position="64"/>
    </location>
</feature>
<keyword evidence="2" id="KW-0813">Transport</keyword>
<dbReference type="PANTHER" id="PTHR33281:SF20">
    <property type="match status" value="1"/>
</dbReference>
<keyword evidence="4 8" id="KW-1133">Transmembrane helix</keyword>
<keyword evidence="10" id="KW-1185">Reference proteome</keyword>
<evidence type="ECO:0000256" key="6">
    <source>
        <dbReference type="ARBA" id="ARBA00023136"/>
    </source>
</evidence>
<evidence type="ECO:0000256" key="8">
    <source>
        <dbReference type="SAM" id="Phobius"/>
    </source>
</evidence>
<feature type="compositionally biased region" description="Low complexity" evidence="7">
    <location>
        <begin position="462"/>
        <end position="473"/>
    </location>
</feature>
<keyword evidence="6 8" id="KW-0472">Membrane</keyword>
<evidence type="ECO:0000256" key="5">
    <source>
        <dbReference type="ARBA" id="ARBA00023065"/>
    </source>
</evidence>
<gene>
    <name evidence="9" type="ORF">EVOR1521_LOCUS11091</name>
</gene>
<feature type="transmembrane region" description="Helical" evidence="8">
    <location>
        <begin position="280"/>
        <end position="303"/>
    </location>
</feature>
<feature type="region of interest" description="Disordered" evidence="7">
    <location>
        <begin position="445"/>
        <end position="504"/>
    </location>
</feature>
<feature type="compositionally biased region" description="Polar residues" evidence="7">
    <location>
        <begin position="405"/>
        <end position="417"/>
    </location>
</feature>
<evidence type="ECO:0000256" key="1">
    <source>
        <dbReference type="ARBA" id="ARBA00004141"/>
    </source>
</evidence>
<dbReference type="PANTHER" id="PTHR33281">
    <property type="entry name" value="UPF0187 PROTEIN YNEE"/>
    <property type="match status" value="1"/>
</dbReference>
<sequence>MRHYESGKCGPSSAHVHIRTLMEWRIHQCLMCRWGFSLIFGIYGSVFPYAFAMAAVNAALTLAVGVFLEGMDDVNQDADTTNTVAGLMAGFSSVMMFILTFRSDIAYERWWEGGTLLQKTRGEWFNSYSSLVAFSSPKPELQRQVMEFHHLLARLMSLLFCCALQQVSPDKDRAFEILDMQGVEKESLMYLESTKDKVEIILQWIQRSIVLRMTDGILPVAPPVLSRAFQELSRGIVNLQNARKIADFPFPYPYAQVSMIMLLLHWGVMPIWCSMLLSKFMAAATSFAVIFFLWCLNFIALHLEAPFGDAPNDLPMDQMILDWNNSLCTLLSSRAQRPPAFDYDPVNHARWYTSMSTALPSLEDGEDWCHKATVESQLSNPKMRKRQSGGVVRNRSKESNRSSLDDQVQIKRQSTNESVATVLEHGEPGRIGMRTAAQGRLEIKPISPNVPAAPPPPKPEGPEASGGAAEIGPVSPNIPAAPSNADPEGLPVSGINSEIISQSC</sequence>
<feature type="compositionally biased region" description="Polar residues" evidence="7">
    <location>
        <begin position="494"/>
        <end position="504"/>
    </location>
</feature>
<accession>A0AA36MSK3</accession>
<dbReference type="AlphaFoldDB" id="A0AA36MSK3"/>
<organism evidence="9 10">
    <name type="scientific">Effrenium voratum</name>
    <dbReference type="NCBI Taxonomy" id="2562239"/>
    <lineage>
        <taxon>Eukaryota</taxon>
        <taxon>Sar</taxon>
        <taxon>Alveolata</taxon>
        <taxon>Dinophyceae</taxon>
        <taxon>Suessiales</taxon>
        <taxon>Symbiodiniaceae</taxon>
        <taxon>Effrenium</taxon>
    </lineage>
</organism>
<evidence type="ECO:0000256" key="2">
    <source>
        <dbReference type="ARBA" id="ARBA00022448"/>
    </source>
</evidence>
<feature type="transmembrane region" description="Helical" evidence="8">
    <location>
        <begin position="254"/>
        <end position="273"/>
    </location>
</feature>